<dbReference type="InterPro" id="IPR008906">
    <property type="entry name" value="HATC_C_dom"/>
</dbReference>
<keyword evidence="3" id="KW-1185">Reference proteome</keyword>
<dbReference type="SUPFAM" id="SSF53098">
    <property type="entry name" value="Ribonuclease H-like"/>
    <property type="match status" value="1"/>
</dbReference>
<sequence>MIILLHAELLPNVSVLAKIALCMQLTSVDRERSFSAQNRLKSKYRASLGAEKLDTLLTITMLGPPIESVDVKPAIKHWQRKKRRKQWLYSEYKPRAKKQKVEGTLQL</sequence>
<dbReference type="Proteomes" id="UP000828390">
    <property type="component" value="Unassembled WGS sequence"/>
</dbReference>
<gene>
    <name evidence="2" type="ORF">DPMN_186999</name>
</gene>
<comment type="caution">
    <text evidence="2">The sequence shown here is derived from an EMBL/GenBank/DDBJ whole genome shotgun (WGS) entry which is preliminary data.</text>
</comment>
<proteinExistence type="predicted"/>
<dbReference type="InterPro" id="IPR012337">
    <property type="entry name" value="RNaseH-like_sf"/>
</dbReference>
<dbReference type="PANTHER" id="PTHR46880:SF5">
    <property type="entry name" value="DUF4371 DOMAIN-CONTAINING PROTEIN"/>
    <property type="match status" value="1"/>
</dbReference>
<protein>
    <recommendedName>
        <fullName evidence="1">HAT C-terminal dimerisation domain-containing protein</fullName>
    </recommendedName>
</protein>
<reference evidence="2" key="1">
    <citation type="journal article" date="2019" name="bioRxiv">
        <title>The Genome of the Zebra Mussel, Dreissena polymorpha: A Resource for Invasive Species Research.</title>
        <authorList>
            <person name="McCartney M.A."/>
            <person name="Auch B."/>
            <person name="Kono T."/>
            <person name="Mallez S."/>
            <person name="Zhang Y."/>
            <person name="Obille A."/>
            <person name="Becker A."/>
            <person name="Abrahante J.E."/>
            <person name="Garbe J."/>
            <person name="Badalamenti J.P."/>
            <person name="Herman A."/>
            <person name="Mangelson H."/>
            <person name="Liachko I."/>
            <person name="Sullivan S."/>
            <person name="Sone E.D."/>
            <person name="Koren S."/>
            <person name="Silverstein K.A.T."/>
            <person name="Beckman K.B."/>
            <person name="Gohl D.M."/>
        </authorList>
    </citation>
    <scope>NUCLEOTIDE SEQUENCE</scope>
    <source>
        <strain evidence="2">Duluth1</strain>
        <tissue evidence="2">Whole animal</tissue>
    </source>
</reference>
<name>A0A9D4IA22_DREPO</name>
<dbReference type="GO" id="GO:0046983">
    <property type="term" value="F:protein dimerization activity"/>
    <property type="evidence" value="ECO:0007669"/>
    <property type="project" value="InterPro"/>
</dbReference>
<evidence type="ECO:0000259" key="1">
    <source>
        <dbReference type="Pfam" id="PF05699"/>
    </source>
</evidence>
<reference evidence="2" key="2">
    <citation type="submission" date="2020-11" db="EMBL/GenBank/DDBJ databases">
        <authorList>
            <person name="McCartney M.A."/>
            <person name="Auch B."/>
            <person name="Kono T."/>
            <person name="Mallez S."/>
            <person name="Becker A."/>
            <person name="Gohl D.M."/>
            <person name="Silverstein K.A.T."/>
            <person name="Koren S."/>
            <person name="Bechman K.B."/>
            <person name="Herman A."/>
            <person name="Abrahante J.E."/>
            <person name="Garbe J."/>
        </authorList>
    </citation>
    <scope>NUCLEOTIDE SEQUENCE</scope>
    <source>
        <strain evidence="2">Duluth1</strain>
        <tissue evidence="2">Whole animal</tissue>
    </source>
</reference>
<dbReference type="PANTHER" id="PTHR46880">
    <property type="entry name" value="RAS-ASSOCIATING DOMAIN-CONTAINING PROTEIN"/>
    <property type="match status" value="1"/>
</dbReference>
<evidence type="ECO:0000313" key="2">
    <source>
        <dbReference type="EMBL" id="KAH3752382.1"/>
    </source>
</evidence>
<dbReference type="AlphaFoldDB" id="A0A9D4IA22"/>
<dbReference type="EMBL" id="JAIWYP010000010">
    <property type="protein sequence ID" value="KAH3752382.1"/>
    <property type="molecule type" value="Genomic_DNA"/>
</dbReference>
<dbReference type="Pfam" id="PF05699">
    <property type="entry name" value="Dimer_Tnp_hAT"/>
    <property type="match status" value="1"/>
</dbReference>
<evidence type="ECO:0000313" key="3">
    <source>
        <dbReference type="Proteomes" id="UP000828390"/>
    </source>
</evidence>
<feature type="domain" description="HAT C-terminal dimerisation" evidence="1">
    <location>
        <begin position="8"/>
        <end position="59"/>
    </location>
</feature>
<accession>A0A9D4IA22</accession>
<organism evidence="2 3">
    <name type="scientific">Dreissena polymorpha</name>
    <name type="common">Zebra mussel</name>
    <name type="synonym">Mytilus polymorpha</name>
    <dbReference type="NCBI Taxonomy" id="45954"/>
    <lineage>
        <taxon>Eukaryota</taxon>
        <taxon>Metazoa</taxon>
        <taxon>Spiralia</taxon>
        <taxon>Lophotrochozoa</taxon>
        <taxon>Mollusca</taxon>
        <taxon>Bivalvia</taxon>
        <taxon>Autobranchia</taxon>
        <taxon>Heteroconchia</taxon>
        <taxon>Euheterodonta</taxon>
        <taxon>Imparidentia</taxon>
        <taxon>Neoheterodontei</taxon>
        <taxon>Myida</taxon>
        <taxon>Dreissenoidea</taxon>
        <taxon>Dreissenidae</taxon>
        <taxon>Dreissena</taxon>
    </lineage>
</organism>